<evidence type="ECO:0000313" key="1">
    <source>
        <dbReference type="EMBL" id="ORW30257.1"/>
    </source>
</evidence>
<evidence type="ECO:0000313" key="2">
    <source>
        <dbReference type="Proteomes" id="UP000193781"/>
    </source>
</evidence>
<dbReference type="AlphaFoldDB" id="A0A0F5NA78"/>
<gene>
    <name evidence="1" type="ORF">AWC17_26315</name>
</gene>
<protein>
    <recommendedName>
        <fullName evidence="3">Isochorismatase-like domain-containing protein</fullName>
    </recommendedName>
</protein>
<comment type="caution">
    <text evidence="1">The sequence shown here is derived from an EMBL/GenBank/DDBJ whole genome shotgun (WGS) entry which is preliminary data.</text>
</comment>
<dbReference type="Proteomes" id="UP000193781">
    <property type="component" value="Unassembled WGS sequence"/>
</dbReference>
<proteinExistence type="predicted"/>
<sequence length="72" mass="7685">MTEWPVILGLDCVIAQTAPGVVEARDSTAAFLQRLRDTCVATAIYSSTRDCAPLLRAAGIEELVGVPSRLKP</sequence>
<dbReference type="EMBL" id="LQPH01000047">
    <property type="protein sequence ID" value="ORW30257.1"/>
    <property type="molecule type" value="Genomic_DNA"/>
</dbReference>
<name>A0A0F5NA78_9MYCO</name>
<organism evidence="1 2">
    <name type="scientific">Mycobacterium nebraskense</name>
    <dbReference type="NCBI Taxonomy" id="244292"/>
    <lineage>
        <taxon>Bacteria</taxon>
        <taxon>Bacillati</taxon>
        <taxon>Actinomycetota</taxon>
        <taxon>Actinomycetes</taxon>
        <taxon>Mycobacteriales</taxon>
        <taxon>Mycobacteriaceae</taxon>
        <taxon>Mycobacterium</taxon>
    </lineage>
</organism>
<dbReference type="STRING" id="244292.ABW17_19300"/>
<keyword evidence="2" id="KW-1185">Reference proteome</keyword>
<accession>A0A0F5NA78</accession>
<dbReference type="RefSeq" id="WP_085164388.1">
    <property type="nucleotide sequence ID" value="NZ_JACKSS010000166.1"/>
</dbReference>
<reference evidence="1 2" key="1">
    <citation type="submission" date="2016-01" db="EMBL/GenBank/DDBJ databases">
        <title>The new phylogeny of the genus Mycobacterium.</title>
        <authorList>
            <person name="Tarcisio F."/>
            <person name="Conor M."/>
            <person name="Antonella G."/>
            <person name="Elisabetta G."/>
            <person name="Giulia F.S."/>
            <person name="Sara T."/>
            <person name="Anna F."/>
            <person name="Clotilde B."/>
            <person name="Roberto B."/>
            <person name="Veronica D.S."/>
            <person name="Fabio R."/>
            <person name="Monica P."/>
            <person name="Olivier J."/>
            <person name="Enrico T."/>
            <person name="Nicola S."/>
        </authorList>
    </citation>
    <scope>NUCLEOTIDE SEQUENCE [LARGE SCALE GENOMIC DNA]</scope>
    <source>
        <strain evidence="1 2">DSM 44803</strain>
    </source>
</reference>
<evidence type="ECO:0008006" key="3">
    <source>
        <dbReference type="Google" id="ProtNLM"/>
    </source>
</evidence>